<feature type="compositionally biased region" description="Basic and acidic residues" evidence="1">
    <location>
        <begin position="108"/>
        <end position="119"/>
    </location>
</feature>
<organism evidence="2 3">
    <name type="scientific">Schaedlerella arabinosiphila</name>
    <dbReference type="NCBI Taxonomy" id="2044587"/>
    <lineage>
        <taxon>Bacteria</taxon>
        <taxon>Bacillati</taxon>
        <taxon>Bacillota</taxon>
        <taxon>Clostridia</taxon>
        <taxon>Lachnospirales</taxon>
        <taxon>Lachnospiraceae</taxon>
        <taxon>Schaedlerella</taxon>
    </lineage>
</organism>
<dbReference type="OrthoDB" id="9870447at2"/>
<evidence type="ECO:0000313" key="3">
    <source>
        <dbReference type="Proteomes" id="UP000474104"/>
    </source>
</evidence>
<dbReference type="RefSeq" id="WP_004068882.1">
    <property type="nucleotide sequence ID" value="NZ_VIRB01000024.1"/>
</dbReference>
<dbReference type="EMBL" id="VIRB01000024">
    <property type="protein sequence ID" value="NDO67525.1"/>
    <property type="molecule type" value="Genomic_DNA"/>
</dbReference>
<name>A0A9X5H505_9FIRM</name>
<feature type="region of interest" description="Disordered" evidence="1">
    <location>
        <begin position="1"/>
        <end position="66"/>
    </location>
</feature>
<dbReference type="AlphaFoldDB" id="A0A9X5H505"/>
<comment type="caution">
    <text evidence="2">The sequence shown here is derived from an EMBL/GenBank/DDBJ whole genome shotgun (WGS) entry which is preliminary data.</text>
</comment>
<sequence length="119" mass="12987">MRKLSAITKRSGERETFDQQAEPADHSVMQNDRKAVQPESISEKPENAADAPIPYPGENAGWVPMAGSGSPQVMRIAAGMADKPAPKASLREKLDLFKTQAAGTQKQAEIKEKRKEVDI</sequence>
<evidence type="ECO:0000256" key="1">
    <source>
        <dbReference type="SAM" id="MobiDB-lite"/>
    </source>
</evidence>
<reference evidence="2 3" key="1">
    <citation type="submission" date="2019-07" db="EMBL/GenBank/DDBJ databases">
        <title>Draft genome sequences of 15 bacterial species constituting the stable defined intestinal microbiota of the GM15 gnotobiotic mouse model.</title>
        <authorList>
            <person name="Elie C."/>
            <person name="Mathieu A."/>
            <person name="Saliou A."/>
            <person name="Darnaud M."/>
            <person name="Leulier F."/>
            <person name="Tamellini A."/>
        </authorList>
    </citation>
    <scope>NUCLEOTIDE SEQUENCE [LARGE SCALE GENOMIC DNA]</scope>
    <source>
        <strain evidence="3">ASF 502</strain>
    </source>
</reference>
<protein>
    <submittedName>
        <fullName evidence="2">Uncharacterized protein</fullName>
    </submittedName>
</protein>
<evidence type="ECO:0000313" key="2">
    <source>
        <dbReference type="EMBL" id="NDO67525.1"/>
    </source>
</evidence>
<proteinExistence type="predicted"/>
<feature type="compositionally biased region" description="Basic and acidic residues" evidence="1">
    <location>
        <begin position="31"/>
        <end position="47"/>
    </location>
</feature>
<feature type="region of interest" description="Disordered" evidence="1">
    <location>
        <begin position="100"/>
        <end position="119"/>
    </location>
</feature>
<accession>A0A9X5H505</accession>
<gene>
    <name evidence="2" type="ORF">FMM80_01795</name>
</gene>
<dbReference type="Proteomes" id="UP000474104">
    <property type="component" value="Unassembled WGS sequence"/>
</dbReference>